<evidence type="ECO:0008006" key="3">
    <source>
        <dbReference type="Google" id="ProtNLM"/>
    </source>
</evidence>
<sequence length="63" mass="6786">MFFFWNFLNCDWMATAAFSVSGAPMSMSISSDGTSFLDASCPPVVLLFPLVGPDPCLSLMVSK</sequence>
<name>A0A0E9TYT7_ANGAN</name>
<keyword evidence="1" id="KW-0732">Signal</keyword>
<reference evidence="2" key="1">
    <citation type="submission" date="2014-11" db="EMBL/GenBank/DDBJ databases">
        <authorList>
            <person name="Amaro Gonzalez C."/>
        </authorList>
    </citation>
    <scope>NUCLEOTIDE SEQUENCE</scope>
</reference>
<feature type="signal peptide" evidence="1">
    <location>
        <begin position="1"/>
        <end position="17"/>
    </location>
</feature>
<evidence type="ECO:0000256" key="1">
    <source>
        <dbReference type="SAM" id="SignalP"/>
    </source>
</evidence>
<evidence type="ECO:0000313" key="2">
    <source>
        <dbReference type="EMBL" id="JAH58721.1"/>
    </source>
</evidence>
<protein>
    <recommendedName>
        <fullName evidence="3">Secreted protein</fullName>
    </recommendedName>
</protein>
<accession>A0A0E9TYT7</accession>
<proteinExistence type="predicted"/>
<feature type="chain" id="PRO_5002433092" description="Secreted protein" evidence="1">
    <location>
        <begin position="18"/>
        <end position="63"/>
    </location>
</feature>
<reference evidence="2" key="2">
    <citation type="journal article" date="2015" name="Fish Shellfish Immunol.">
        <title>Early steps in the European eel (Anguilla anguilla)-Vibrio vulnificus interaction in the gills: Role of the RtxA13 toxin.</title>
        <authorList>
            <person name="Callol A."/>
            <person name="Pajuelo D."/>
            <person name="Ebbesson L."/>
            <person name="Teles M."/>
            <person name="MacKenzie S."/>
            <person name="Amaro C."/>
        </authorList>
    </citation>
    <scope>NUCLEOTIDE SEQUENCE</scope>
</reference>
<dbReference type="EMBL" id="GBXM01049856">
    <property type="protein sequence ID" value="JAH58721.1"/>
    <property type="molecule type" value="Transcribed_RNA"/>
</dbReference>
<dbReference type="AlphaFoldDB" id="A0A0E9TYT7"/>
<organism evidence="2">
    <name type="scientific">Anguilla anguilla</name>
    <name type="common">European freshwater eel</name>
    <name type="synonym">Muraena anguilla</name>
    <dbReference type="NCBI Taxonomy" id="7936"/>
    <lineage>
        <taxon>Eukaryota</taxon>
        <taxon>Metazoa</taxon>
        <taxon>Chordata</taxon>
        <taxon>Craniata</taxon>
        <taxon>Vertebrata</taxon>
        <taxon>Euteleostomi</taxon>
        <taxon>Actinopterygii</taxon>
        <taxon>Neopterygii</taxon>
        <taxon>Teleostei</taxon>
        <taxon>Anguilliformes</taxon>
        <taxon>Anguillidae</taxon>
        <taxon>Anguilla</taxon>
    </lineage>
</organism>